<proteinExistence type="predicted"/>
<protein>
    <recommendedName>
        <fullName evidence="2">ABC-three component systems C-terminal domain-containing protein</fullName>
    </recommendedName>
</protein>
<gene>
    <name evidence="3" type="ORF">SAMN05421827_11575</name>
</gene>
<dbReference type="OrthoDB" id="623545at2"/>
<dbReference type="STRING" id="405671.SAMN05421827_11575"/>
<evidence type="ECO:0000256" key="1">
    <source>
        <dbReference type="SAM" id="MobiDB-lite"/>
    </source>
</evidence>
<name>A0A1G7Z544_9SPHI</name>
<reference evidence="4" key="1">
    <citation type="submission" date="2016-10" db="EMBL/GenBank/DDBJ databases">
        <authorList>
            <person name="Varghese N."/>
            <person name="Submissions S."/>
        </authorList>
    </citation>
    <scope>NUCLEOTIDE SEQUENCE [LARGE SCALE GENOMIC DNA]</scope>
    <source>
        <strain evidence="4">DSM 17933</strain>
    </source>
</reference>
<evidence type="ECO:0000313" key="3">
    <source>
        <dbReference type="EMBL" id="SDH03843.1"/>
    </source>
</evidence>
<dbReference type="InterPro" id="IPR043504">
    <property type="entry name" value="Peptidase_S1_PA_chymotrypsin"/>
</dbReference>
<dbReference type="EMBL" id="FNCH01000015">
    <property type="protein sequence ID" value="SDH03843.1"/>
    <property type="molecule type" value="Genomic_DNA"/>
</dbReference>
<dbReference type="InterPro" id="IPR046916">
    <property type="entry name" value="ABC-3C_CTD4"/>
</dbReference>
<dbReference type="Gene3D" id="2.40.10.10">
    <property type="entry name" value="Trypsin-like serine proteases"/>
    <property type="match status" value="1"/>
</dbReference>
<dbReference type="Pfam" id="PF20280">
    <property type="entry name" value="CTD4"/>
    <property type="match status" value="1"/>
</dbReference>
<dbReference type="Proteomes" id="UP000199643">
    <property type="component" value="Unassembled WGS sequence"/>
</dbReference>
<sequence>MTLDEIRPYVVILNEGSGFFFQPMDINATYILTAKHVIQNAGNAIHLLKRFTESVGGLISEDLEYTMQPGINYFEHPERDVAILKIDRLQGLSQVIRTDDVTVDRESYILAGYPQMRRDIENDPNYHNAYRTDEGITIQGPRNNSLREARIPDRPGLDEVRGHSGGGLGKFDDGFFLLAGIQSQMIGAMDEQLGKIEFSPMSSFDSLVALYPEQLTSLDPAHLGCFSFIQDATFLLRVNLFNEENIAYTRNFLKAETEKIINSGTAPHHIRRYFNKRLLLDQANPNVLNGRNIWIAWLEFLTIVNIMEYTDVEEADLKQLFNSFRLLYSDTKDDWTVEVQKMIQADYHGLPSGGVVVIGTNSSPLDGLYEIEAKRIPNLLRVTNKKLMQTDNGINFPFDHYRFVHLDSFKKKCITDKIAEYSNIFDEQELIIKLQGEYEQYITRNQN</sequence>
<evidence type="ECO:0000259" key="2">
    <source>
        <dbReference type="Pfam" id="PF20280"/>
    </source>
</evidence>
<evidence type="ECO:0000313" key="4">
    <source>
        <dbReference type="Proteomes" id="UP000199643"/>
    </source>
</evidence>
<feature type="region of interest" description="Disordered" evidence="1">
    <location>
        <begin position="132"/>
        <end position="158"/>
    </location>
</feature>
<dbReference type="AlphaFoldDB" id="A0A1G7Z544"/>
<dbReference type="SUPFAM" id="SSF50494">
    <property type="entry name" value="Trypsin-like serine proteases"/>
    <property type="match status" value="1"/>
</dbReference>
<feature type="compositionally biased region" description="Basic and acidic residues" evidence="1">
    <location>
        <begin position="145"/>
        <end position="158"/>
    </location>
</feature>
<organism evidence="3 4">
    <name type="scientific">Pedobacter terrae</name>
    <dbReference type="NCBI Taxonomy" id="405671"/>
    <lineage>
        <taxon>Bacteria</taxon>
        <taxon>Pseudomonadati</taxon>
        <taxon>Bacteroidota</taxon>
        <taxon>Sphingobacteriia</taxon>
        <taxon>Sphingobacteriales</taxon>
        <taxon>Sphingobacteriaceae</taxon>
        <taxon>Pedobacter</taxon>
    </lineage>
</organism>
<accession>A0A1G7Z544</accession>
<dbReference type="RefSeq" id="WP_090502194.1">
    <property type="nucleotide sequence ID" value="NZ_FNCH01000015.1"/>
</dbReference>
<keyword evidence="4" id="KW-1185">Reference proteome</keyword>
<dbReference type="InterPro" id="IPR009003">
    <property type="entry name" value="Peptidase_S1_PA"/>
</dbReference>
<feature type="domain" description="ABC-three component systems C-terminal" evidence="2">
    <location>
        <begin position="200"/>
        <end position="414"/>
    </location>
</feature>